<evidence type="ECO:0000259" key="10">
    <source>
        <dbReference type="Pfam" id="PF16916"/>
    </source>
</evidence>
<keyword evidence="7 8" id="KW-0472">Membrane</keyword>
<evidence type="ECO:0000256" key="4">
    <source>
        <dbReference type="ARBA" id="ARBA00022692"/>
    </source>
</evidence>
<dbReference type="InterPro" id="IPR036837">
    <property type="entry name" value="Cation_efflux_CTD_sf"/>
</dbReference>
<dbReference type="PANTHER" id="PTHR11562:SF17">
    <property type="entry name" value="RE54080P-RELATED"/>
    <property type="match status" value="1"/>
</dbReference>
<sequence length="295" mass="32594">MSGHHHHTPESDKGLKFAITINILLTLAQAIGGAIAGSLSLIADALHNLSDAAALGIALFARSISRKPADEINTFGYKRAEVIAALINLTTLIIISVYLLYEAIWRIIEPQVITGWIIVIVASVALIIDMITALITFKMSKNSMNMKAAFLHNLSDGMASLGVILAGILIILYEWFWVDTFITLLIAGFIFWQGLTMLPKTIHLLMDGSPHSLSIDEIKLAAEMISGVENLHHIHIWNLDEHRIALEGHVSVDVSELKEAESIKDQLKEMLRDKFNISHSTLELEHHLESNCNEG</sequence>
<evidence type="ECO:0000256" key="7">
    <source>
        <dbReference type="ARBA" id="ARBA00023136"/>
    </source>
</evidence>
<dbReference type="InterPro" id="IPR002524">
    <property type="entry name" value="Cation_efflux"/>
</dbReference>
<comment type="similarity">
    <text evidence="2">Belongs to the cation diffusion facilitator (CDF) transporter (TC 2.A.4) family. SLC30A subfamily.</text>
</comment>
<evidence type="ECO:0000256" key="3">
    <source>
        <dbReference type="ARBA" id="ARBA00022448"/>
    </source>
</evidence>
<dbReference type="InterPro" id="IPR027469">
    <property type="entry name" value="Cation_efflux_TMD_sf"/>
</dbReference>
<dbReference type="Pfam" id="PF16916">
    <property type="entry name" value="ZT_dimer"/>
    <property type="match status" value="1"/>
</dbReference>
<dbReference type="GO" id="GO:0005886">
    <property type="term" value="C:plasma membrane"/>
    <property type="evidence" value="ECO:0007669"/>
    <property type="project" value="TreeGrafter"/>
</dbReference>
<dbReference type="SUPFAM" id="SSF160240">
    <property type="entry name" value="Cation efflux protein cytoplasmic domain-like"/>
    <property type="match status" value="1"/>
</dbReference>
<proteinExistence type="inferred from homology"/>
<feature type="domain" description="Cation efflux protein transmembrane" evidence="9">
    <location>
        <begin position="16"/>
        <end position="206"/>
    </location>
</feature>
<evidence type="ECO:0008006" key="12">
    <source>
        <dbReference type="Google" id="ProtNLM"/>
    </source>
</evidence>
<feature type="transmembrane region" description="Helical" evidence="8">
    <location>
        <begin position="21"/>
        <end position="39"/>
    </location>
</feature>
<evidence type="ECO:0000313" key="11">
    <source>
        <dbReference type="EMBL" id="SVA64857.1"/>
    </source>
</evidence>
<evidence type="ECO:0000256" key="8">
    <source>
        <dbReference type="SAM" id="Phobius"/>
    </source>
</evidence>
<evidence type="ECO:0000259" key="9">
    <source>
        <dbReference type="Pfam" id="PF01545"/>
    </source>
</evidence>
<feature type="transmembrane region" description="Helical" evidence="8">
    <location>
        <begin position="82"/>
        <end position="101"/>
    </location>
</feature>
<evidence type="ECO:0000256" key="6">
    <source>
        <dbReference type="ARBA" id="ARBA00023065"/>
    </source>
</evidence>
<comment type="subcellular location">
    <subcellularLocation>
        <location evidence="1">Membrane</location>
        <topology evidence="1">Multi-pass membrane protein</topology>
    </subcellularLocation>
</comment>
<dbReference type="Pfam" id="PF01545">
    <property type="entry name" value="Cation_efflux"/>
    <property type="match status" value="1"/>
</dbReference>
<feature type="transmembrane region" description="Helical" evidence="8">
    <location>
        <begin position="113"/>
        <end position="137"/>
    </location>
</feature>
<feature type="domain" description="Cation efflux protein cytoplasmic" evidence="10">
    <location>
        <begin position="211"/>
        <end position="286"/>
    </location>
</feature>
<organism evidence="11">
    <name type="scientific">marine metagenome</name>
    <dbReference type="NCBI Taxonomy" id="408172"/>
    <lineage>
        <taxon>unclassified sequences</taxon>
        <taxon>metagenomes</taxon>
        <taxon>ecological metagenomes</taxon>
    </lineage>
</organism>
<evidence type="ECO:0000256" key="5">
    <source>
        <dbReference type="ARBA" id="ARBA00022989"/>
    </source>
</evidence>
<dbReference type="Gene3D" id="1.20.1510.10">
    <property type="entry name" value="Cation efflux protein transmembrane domain"/>
    <property type="match status" value="1"/>
</dbReference>
<feature type="transmembrane region" description="Helical" evidence="8">
    <location>
        <begin position="181"/>
        <end position="198"/>
    </location>
</feature>
<gene>
    <name evidence="11" type="ORF">METZ01_LOCUS117711</name>
</gene>
<name>A0A381XKZ1_9ZZZZ</name>
<evidence type="ECO:0000256" key="1">
    <source>
        <dbReference type="ARBA" id="ARBA00004141"/>
    </source>
</evidence>
<feature type="transmembrane region" description="Helical" evidence="8">
    <location>
        <begin position="158"/>
        <end position="175"/>
    </location>
</feature>
<keyword evidence="5 8" id="KW-1133">Transmembrane helix</keyword>
<protein>
    <recommendedName>
        <fullName evidence="12">Cation efflux protein cytoplasmic domain-containing protein</fullName>
    </recommendedName>
</protein>
<keyword evidence="3" id="KW-0813">Transport</keyword>
<dbReference type="EMBL" id="UINC01015394">
    <property type="protein sequence ID" value="SVA64857.1"/>
    <property type="molecule type" value="Genomic_DNA"/>
</dbReference>
<dbReference type="InterPro" id="IPR058533">
    <property type="entry name" value="Cation_efflux_TM"/>
</dbReference>
<dbReference type="PANTHER" id="PTHR11562">
    <property type="entry name" value="CATION EFFLUX PROTEIN/ ZINC TRANSPORTER"/>
    <property type="match status" value="1"/>
</dbReference>
<dbReference type="InterPro" id="IPR050681">
    <property type="entry name" value="CDF/SLC30A"/>
</dbReference>
<keyword evidence="6" id="KW-0406">Ion transport</keyword>
<accession>A0A381XKZ1</accession>
<keyword evidence="4 8" id="KW-0812">Transmembrane</keyword>
<dbReference type="SUPFAM" id="SSF161111">
    <property type="entry name" value="Cation efflux protein transmembrane domain-like"/>
    <property type="match status" value="1"/>
</dbReference>
<dbReference type="AlphaFoldDB" id="A0A381XKZ1"/>
<dbReference type="NCBIfam" id="TIGR01297">
    <property type="entry name" value="CDF"/>
    <property type="match status" value="1"/>
</dbReference>
<reference evidence="11" key="1">
    <citation type="submission" date="2018-05" db="EMBL/GenBank/DDBJ databases">
        <authorList>
            <person name="Lanie J.A."/>
            <person name="Ng W.-L."/>
            <person name="Kazmierczak K.M."/>
            <person name="Andrzejewski T.M."/>
            <person name="Davidsen T.M."/>
            <person name="Wayne K.J."/>
            <person name="Tettelin H."/>
            <person name="Glass J.I."/>
            <person name="Rusch D."/>
            <person name="Podicherti R."/>
            <person name="Tsui H.-C.T."/>
            <person name="Winkler M.E."/>
        </authorList>
    </citation>
    <scope>NUCLEOTIDE SEQUENCE</scope>
</reference>
<dbReference type="GO" id="GO:0005385">
    <property type="term" value="F:zinc ion transmembrane transporter activity"/>
    <property type="evidence" value="ECO:0007669"/>
    <property type="project" value="TreeGrafter"/>
</dbReference>
<evidence type="ECO:0000256" key="2">
    <source>
        <dbReference type="ARBA" id="ARBA00008873"/>
    </source>
</evidence>
<dbReference type="InterPro" id="IPR027470">
    <property type="entry name" value="Cation_efflux_CTD"/>
</dbReference>